<accession>A0A835IZB2</accession>
<dbReference type="OrthoDB" id="8068875at2759"/>
<name>A0A835IZB2_9MAGN</name>
<dbReference type="Proteomes" id="UP000631114">
    <property type="component" value="Unassembled WGS sequence"/>
</dbReference>
<protein>
    <submittedName>
        <fullName evidence="1">Uncharacterized protein</fullName>
    </submittedName>
</protein>
<evidence type="ECO:0000313" key="2">
    <source>
        <dbReference type="Proteomes" id="UP000631114"/>
    </source>
</evidence>
<sequence>KKYSEYCRTYVCCLYMYNKEGSLKFSSTDQTPFAAGGLAADASEEALYRLPTSAPCMNLLKLPPYGRTVKVSPIDIISAL</sequence>
<reference evidence="1 2" key="1">
    <citation type="submission" date="2020-10" db="EMBL/GenBank/DDBJ databases">
        <title>The Coptis chinensis genome and diversification of protoberbering-type alkaloids.</title>
        <authorList>
            <person name="Wang B."/>
            <person name="Shu S."/>
            <person name="Song C."/>
            <person name="Liu Y."/>
        </authorList>
    </citation>
    <scope>NUCLEOTIDE SEQUENCE [LARGE SCALE GENOMIC DNA]</scope>
    <source>
        <strain evidence="1">HL-2020</strain>
        <tissue evidence="1">Leaf</tissue>
    </source>
</reference>
<organism evidence="1 2">
    <name type="scientific">Coptis chinensis</name>
    <dbReference type="NCBI Taxonomy" id="261450"/>
    <lineage>
        <taxon>Eukaryota</taxon>
        <taxon>Viridiplantae</taxon>
        <taxon>Streptophyta</taxon>
        <taxon>Embryophyta</taxon>
        <taxon>Tracheophyta</taxon>
        <taxon>Spermatophyta</taxon>
        <taxon>Magnoliopsida</taxon>
        <taxon>Ranunculales</taxon>
        <taxon>Ranunculaceae</taxon>
        <taxon>Coptidoideae</taxon>
        <taxon>Coptis</taxon>
    </lineage>
</organism>
<comment type="caution">
    <text evidence="1">The sequence shown here is derived from an EMBL/GenBank/DDBJ whole genome shotgun (WGS) entry which is preliminary data.</text>
</comment>
<keyword evidence="2" id="KW-1185">Reference proteome</keyword>
<evidence type="ECO:0000313" key="1">
    <source>
        <dbReference type="EMBL" id="KAF9624283.1"/>
    </source>
</evidence>
<proteinExistence type="predicted"/>
<feature type="non-terminal residue" evidence="1">
    <location>
        <position position="80"/>
    </location>
</feature>
<dbReference type="AlphaFoldDB" id="A0A835IZB2"/>
<dbReference type="EMBL" id="JADFTS010000001">
    <property type="protein sequence ID" value="KAF9624283.1"/>
    <property type="molecule type" value="Genomic_DNA"/>
</dbReference>
<gene>
    <name evidence="1" type="ORF">IFM89_009191</name>
</gene>